<dbReference type="RefSeq" id="WP_096367666.1">
    <property type="nucleotide sequence ID" value="NZ_CP023449.1"/>
</dbReference>
<keyword evidence="11" id="KW-0449">Lipoprotein</keyword>
<gene>
    <name evidence="9 11" type="primary">lnt</name>
    <name evidence="11" type="ORF">COO09_07745</name>
</gene>
<reference evidence="11" key="1">
    <citation type="submission" date="2017-09" db="EMBL/GenBank/DDBJ databases">
        <title>The Catabolism of 3,6-Dichlorosalicylic acid is Initiated by the Cytochrome P450 Monooxygenase DsmABC in Rhizorhabdus dicambivorans Ndbn-20.</title>
        <authorList>
            <person name="Na L."/>
        </authorList>
    </citation>
    <scope>NUCLEOTIDE SEQUENCE [LARGE SCALE GENOMIC DNA]</scope>
    <source>
        <strain evidence="11">Ndbn-20m</strain>
    </source>
</reference>
<dbReference type="GO" id="GO:0016410">
    <property type="term" value="F:N-acyltransferase activity"/>
    <property type="evidence" value="ECO:0007669"/>
    <property type="project" value="UniProtKB-UniRule"/>
</dbReference>
<evidence type="ECO:0000256" key="2">
    <source>
        <dbReference type="ARBA" id="ARBA00010065"/>
    </source>
</evidence>
<evidence type="ECO:0000313" key="12">
    <source>
        <dbReference type="Proteomes" id="UP000218934"/>
    </source>
</evidence>
<evidence type="ECO:0000256" key="4">
    <source>
        <dbReference type="ARBA" id="ARBA00022679"/>
    </source>
</evidence>
<keyword evidence="12" id="KW-1185">Reference proteome</keyword>
<name>A0A2A4FYC2_9SPHN</name>
<comment type="pathway">
    <text evidence="9">Protein modification; lipoprotein biosynthesis (N-acyl transfer).</text>
</comment>
<evidence type="ECO:0000313" key="11">
    <source>
        <dbReference type="EMBL" id="PCE42725.1"/>
    </source>
</evidence>
<evidence type="ECO:0000256" key="6">
    <source>
        <dbReference type="ARBA" id="ARBA00022989"/>
    </source>
</evidence>
<evidence type="ECO:0000256" key="5">
    <source>
        <dbReference type="ARBA" id="ARBA00022692"/>
    </source>
</evidence>
<dbReference type="HAMAP" id="MF_01148">
    <property type="entry name" value="Lnt"/>
    <property type="match status" value="1"/>
</dbReference>
<dbReference type="PANTHER" id="PTHR38686:SF1">
    <property type="entry name" value="APOLIPOPROTEIN N-ACYLTRANSFERASE"/>
    <property type="match status" value="1"/>
</dbReference>
<dbReference type="InterPro" id="IPR004563">
    <property type="entry name" value="Apolipo_AcylTrfase"/>
</dbReference>
<comment type="subcellular location">
    <subcellularLocation>
        <location evidence="1 9">Cell membrane</location>
        <topology evidence="1 9">Multi-pass membrane protein</topology>
    </subcellularLocation>
</comment>
<feature type="transmembrane region" description="Helical" evidence="9">
    <location>
        <begin position="240"/>
        <end position="258"/>
    </location>
</feature>
<dbReference type="SUPFAM" id="SSF56317">
    <property type="entry name" value="Carbon-nitrogen hydrolase"/>
    <property type="match status" value="1"/>
</dbReference>
<dbReference type="EC" id="2.3.1.269" evidence="9"/>
<evidence type="ECO:0000256" key="7">
    <source>
        <dbReference type="ARBA" id="ARBA00023136"/>
    </source>
</evidence>
<proteinExistence type="inferred from homology"/>
<dbReference type="GO" id="GO:0005886">
    <property type="term" value="C:plasma membrane"/>
    <property type="evidence" value="ECO:0007669"/>
    <property type="project" value="UniProtKB-SubCell"/>
</dbReference>
<feature type="transmembrane region" description="Helical" evidence="9">
    <location>
        <begin position="85"/>
        <end position="112"/>
    </location>
</feature>
<feature type="transmembrane region" description="Helical" evidence="9">
    <location>
        <begin position="204"/>
        <end position="228"/>
    </location>
</feature>
<dbReference type="Proteomes" id="UP000218934">
    <property type="component" value="Unassembled WGS sequence"/>
</dbReference>
<dbReference type="PROSITE" id="PS50263">
    <property type="entry name" value="CN_HYDROLASE"/>
    <property type="match status" value="1"/>
</dbReference>
<comment type="catalytic activity">
    <reaction evidence="9">
        <text>N-terminal S-1,2-diacyl-sn-glyceryl-L-cysteinyl-[lipoprotein] + a glycerophospholipid = N-acyl-S-1,2-diacyl-sn-glyceryl-L-cysteinyl-[lipoprotein] + a 2-acyl-sn-glycero-3-phospholipid + H(+)</text>
        <dbReference type="Rhea" id="RHEA:48228"/>
        <dbReference type="Rhea" id="RHEA-COMP:14681"/>
        <dbReference type="Rhea" id="RHEA-COMP:14684"/>
        <dbReference type="ChEBI" id="CHEBI:15378"/>
        <dbReference type="ChEBI" id="CHEBI:136912"/>
        <dbReference type="ChEBI" id="CHEBI:140656"/>
        <dbReference type="ChEBI" id="CHEBI:140657"/>
        <dbReference type="ChEBI" id="CHEBI:140660"/>
        <dbReference type="EC" id="2.3.1.269"/>
    </reaction>
</comment>
<comment type="caution">
    <text evidence="11">The sequence shown here is derived from an EMBL/GenBank/DDBJ whole genome shotgun (WGS) entry which is preliminary data.</text>
</comment>
<dbReference type="KEGG" id="rdi:CMV14_03610"/>
<feature type="transmembrane region" description="Helical" evidence="9">
    <location>
        <begin position="531"/>
        <end position="549"/>
    </location>
</feature>
<keyword evidence="8 9" id="KW-0012">Acyltransferase</keyword>
<feature type="transmembrane region" description="Helical" evidence="9">
    <location>
        <begin position="52"/>
        <end position="73"/>
    </location>
</feature>
<keyword evidence="4 9" id="KW-0808">Transferase</keyword>
<dbReference type="InterPro" id="IPR003010">
    <property type="entry name" value="C-N_Hydrolase"/>
</dbReference>
<organism evidence="11 12">
    <name type="scientific">Rhizorhabdus dicambivorans</name>
    <dbReference type="NCBI Taxonomy" id="1850238"/>
    <lineage>
        <taxon>Bacteria</taxon>
        <taxon>Pseudomonadati</taxon>
        <taxon>Pseudomonadota</taxon>
        <taxon>Alphaproteobacteria</taxon>
        <taxon>Sphingomonadales</taxon>
        <taxon>Sphingomonadaceae</taxon>
        <taxon>Rhizorhabdus</taxon>
    </lineage>
</organism>
<keyword evidence="7 9" id="KW-0472">Membrane</keyword>
<protein>
    <recommendedName>
        <fullName evidence="9">Apolipoprotein N-acyltransferase</fullName>
        <shortName evidence="9">ALP N-acyltransferase</shortName>
        <ecNumber evidence="9">2.3.1.269</ecNumber>
    </recommendedName>
</protein>
<comment type="similarity">
    <text evidence="2 9">Belongs to the CN hydrolase family. Apolipoprotein N-acyltransferase subfamily.</text>
</comment>
<dbReference type="AlphaFoldDB" id="A0A2A4FYC2"/>
<evidence type="ECO:0000256" key="1">
    <source>
        <dbReference type="ARBA" id="ARBA00004651"/>
    </source>
</evidence>
<dbReference type="Pfam" id="PF00795">
    <property type="entry name" value="CN_hydrolase"/>
    <property type="match status" value="1"/>
</dbReference>
<sequence length="552" mass="60296">MRKLLPFKIPAIMFGLGLASALGFAPLNWWPLTLLCIAGLMWLLLDASRLRAVALRGWCFGVGHFTFGNNWIAQAFTFQESMPHWLGAIAVFLLALYLAIFPMLAAMLAWSLHRLPPRLEARRRRIEQARRRSKLKGLIPEGMEPAPVFVAASEPSPYGFLPLFAGSWVIAEWLRSIAFTGFAWNPLGAVMVSPGSAEPAWMGLTPLIGTYGLSGWMVLLSGIWLLALLPGGKRVRWQRVGWALLVAMLAQILSAWMLRPLPPREAPRIVVVQPNINQNEKWDPKLQIANFRRLSELTGRPVPGAPPRLVLWPEAATADFLELQPEARARIAALLGPRDKILLGGDALIFDKAGDLAGARNSLFALDAGGAILGRYDKAHLVPYGEYLPARPILSAIGLSRLVPGEVDFWPGPGPRTIDVAGFGKAGIQICYEIIFSGEVIDARNRPDFLFNPSNDAWFGRWGPPQHLAQARLRAAEEGVPVIRSTPTGISAVIDADGRLLHSLPWRKPGAIAATLPAPKPATPFARFGNLLPLLFAGLLLAAGIAITLKLR</sequence>
<dbReference type="Pfam" id="PF20154">
    <property type="entry name" value="LNT_N"/>
    <property type="match status" value="1"/>
</dbReference>
<dbReference type="InterPro" id="IPR045378">
    <property type="entry name" value="LNT_N"/>
</dbReference>
<evidence type="ECO:0000256" key="3">
    <source>
        <dbReference type="ARBA" id="ARBA00022475"/>
    </source>
</evidence>
<dbReference type="UniPathway" id="UPA00666"/>
<keyword evidence="6 9" id="KW-1133">Transmembrane helix</keyword>
<accession>A0A2A4FYC2</accession>
<feature type="domain" description="CN hydrolase" evidence="10">
    <location>
        <begin position="272"/>
        <end position="518"/>
    </location>
</feature>
<evidence type="ECO:0000259" key="10">
    <source>
        <dbReference type="PROSITE" id="PS50263"/>
    </source>
</evidence>
<dbReference type="InterPro" id="IPR036526">
    <property type="entry name" value="C-N_Hydrolase_sf"/>
</dbReference>
<feature type="transmembrane region" description="Helical" evidence="9">
    <location>
        <begin position="160"/>
        <end position="184"/>
    </location>
</feature>
<evidence type="ECO:0000256" key="8">
    <source>
        <dbReference type="ARBA" id="ARBA00023315"/>
    </source>
</evidence>
<comment type="function">
    <text evidence="9">Catalyzes the phospholipid dependent N-acylation of the N-terminal cysteine of apolipoprotein, the last step in lipoprotein maturation.</text>
</comment>
<dbReference type="NCBIfam" id="TIGR00546">
    <property type="entry name" value="lnt"/>
    <property type="match status" value="1"/>
</dbReference>
<keyword evidence="3 9" id="KW-1003">Cell membrane</keyword>
<dbReference type="GO" id="GO:0042158">
    <property type="term" value="P:lipoprotein biosynthetic process"/>
    <property type="evidence" value="ECO:0007669"/>
    <property type="project" value="UniProtKB-UniRule"/>
</dbReference>
<evidence type="ECO:0000256" key="9">
    <source>
        <dbReference type="HAMAP-Rule" id="MF_01148"/>
    </source>
</evidence>
<dbReference type="CDD" id="cd07571">
    <property type="entry name" value="ALP_N-acyl_transferase"/>
    <property type="match status" value="1"/>
</dbReference>
<dbReference type="OrthoDB" id="9804277at2"/>
<dbReference type="Gene3D" id="3.60.110.10">
    <property type="entry name" value="Carbon-nitrogen hydrolase"/>
    <property type="match status" value="1"/>
</dbReference>
<keyword evidence="5 9" id="KW-0812">Transmembrane</keyword>
<dbReference type="EMBL" id="NWUF01000006">
    <property type="protein sequence ID" value="PCE42725.1"/>
    <property type="molecule type" value="Genomic_DNA"/>
</dbReference>
<dbReference type="PANTHER" id="PTHR38686">
    <property type="entry name" value="APOLIPOPROTEIN N-ACYLTRANSFERASE"/>
    <property type="match status" value="1"/>
</dbReference>